<gene>
    <name evidence="1" type="ORF">NDU88_004923</name>
</gene>
<organism evidence="1 2">
    <name type="scientific">Pleurodeles waltl</name>
    <name type="common">Iberian ribbed newt</name>
    <dbReference type="NCBI Taxonomy" id="8319"/>
    <lineage>
        <taxon>Eukaryota</taxon>
        <taxon>Metazoa</taxon>
        <taxon>Chordata</taxon>
        <taxon>Craniata</taxon>
        <taxon>Vertebrata</taxon>
        <taxon>Euteleostomi</taxon>
        <taxon>Amphibia</taxon>
        <taxon>Batrachia</taxon>
        <taxon>Caudata</taxon>
        <taxon>Salamandroidea</taxon>
        <taxon>Salamandridae</taxon>
        <taxon>Pleurodelinae</taxon>
        <taxon>Pleurodeles</taxon>
    </lineage>
</organism>
<reference evidence="1" key="1">
    <citation type="journal article" date="2022" name="bioRxiv">
        <title>Sequencing and chromosome-scale assembly of the giantPleurodeles waltlgenome.</title>
        <authorList>
            <person name="Brown T."/>
            <person name="Elewa A."/>
            <person name="Iarovenko S."/>
            <person name="Subramanian E."/>
            <person name="Araus A.J."/>
            <person name="Petzold A."/>
            <person name="Susuki M."/>
            <person name="Suzuki K.-i.T."/>
            <person name="Hayashi T."/>
            <person name="Toyoda A."/>
            <person name="Oliveira C."/>
            <person name="Osipova E."/>
            <person name="Leigh N.D."/>
            <person name="Simon A."/>
            <person name="Yun M.H."/>
        </authorList>
    </citation>
    <scope>NUCLEOTIDE SEQUENCE</scope>
    <source>
        <strain evidence="1">20211129_DDA</strain>
        <tissue evidence="1">Liver</tissue>
    </source>
</reference>
<name>A0AAV7WZP5_PLEWA</name>
<proteinExistence type="predicted"/>
<protein>
    <submittedName>
        <fullName evidence="1">Uncharacterized protein</fullName>
    </submittedName>
</protein>
<accession>A0AAV7WZP5</accession>
<evidence type="ECO:0000313" key="1">
    <source>
        <dbReference type="EMBL" id="KAJ1217329.1"/>
    </source>
</evidence>
<dbReference type="Proteomes" id="UP001066276">
    <property type="component" value="Chromosome 1_1"/>
</dbReference>
<keyword evidence="2" id="KW-1185">Reference proteome</keyword>
<evidence type="ECO:0000313" key="2">
    <source>
        <dbReference type="Proteomes" id="UP001066276"/>
    </source>
</evidence>
<dbReference type="EMBL" id="JANPWB010000001">
    <property type="protein sequence ID" value="KAJ1217329.1"/>
    <property type="molecule type" value="Genomic_DNA"/>
</dbReference>
<dbReference type="AlphaFoldDB" id="A0AAV7WZP5"/>
<sequence length="67" mass="7379">MGKSKRTAQLQGKTMELYTALAPSVQWEMHLTERGTDAGLDAPVVEPTRAELLAVLQGSREALKRKI</sequence>
<comment type="caution">
    <text evidence="1">The sequence shown here is derived from an EMBL/GenBank/DDBJ whole genome shotgun (WGS) entry which is preliminary data.</text>
</comment>